<evidence type="ECO:0000259" key="9">
    <source>
        <dbReference type="PROSITE" id="PS51935"/>
    </source>
</evidence>
<comment type="similarity">
    <text evidence="1">Belongs to the peptidase C40 family.</text>
</comment>
<dbReference type="PANTHER" id="PTHR47053">
    <property type="entry name" value="MUREIN DD-ENDOPEPTIDASE MEPH-RELATED"/>
    <property type="match status" value="1"/>
</dbReference>
<protein>
    <submittedName>
        <fullName evidence="10">C40 family peptidase</fullName>
    </submittedName>
</protein>
<evidence type="ECO:0000256" key="1">
    <source>
        <dbReference type="ARBA" id="ARBA00007074"/>
    </source>
</evidence>
<reference evidence="10" key="1">
    <citation type="journal article" date="2021" name="PeerJ">
        <title>Extensive microbial diversity within the chicken gut microbiome revealed by metagenomics and culture.</title>
        <authorList>
            <person name="Gilroy R."/>
            <person name="Ravi A."/>
            <person name="Getino M."/>
            <person name="Pursley I."/>
            <person name="Horton D.L."/>
            <person name="Alikhan N.F."/>
            <person name="Baker D."/>
            <person name="Gharbi K."/>
            <person name="Hall N."/>
            <person name="Watson M."/>
            <person name="Adriaenssens E.M."/>
            <person name="Foster-Nyarko E."/>
            <person name="Jarju S."/>
            <person name="Secka A."/>
            <person name="Antonio M."/>
            <person name="Oren A."/>
            <person name="Chaudhuri R.R."/>
            <person name="La Ragione R."/>
            <person name="Hildebrand F."/>
            <person name="Pallen M.J."/>
        </authorList>
    </citation>
    <scope>NUCLEOTIDE SEQUENCE</scope>
    <source>
        <strain evidence="10">ChiSjej5B23-15282</strain>
    </source>
</reference>
<dbReference type="PANTHER" id="PTHR47053:SF1">
    <property type="entry name" value="MUREIN DD-ENDOPEPTIDASE MEPH-RELATED"/>
    <property type="match status" value="1"/>
</dbReference>
<reference evidence="10" key="2">
    <citation type="submission" date="2021-04" db="EMBL/GenBank/DDBJ databases">
        <authorList>
            <person name="Gilroy R."/>
        </authorList>
    </citation>
    <scope>NUCLEOTIDE SEQUENCE</scope>
    <source>
        <strain evidence="10">ChiSjej5B23-15282</strain>
    </source>
</reference>
<name>A0A9D1VY41_9FIRM</name>
<feature type="compositionally biased region" description="Gly residues" evidence="7">
    <location>
        <begin position="228"/>
        <end position="274"/>
    </location>
</feature>
<accession>A0A9D1VY41</accession>
<dbReference type="InterPro" id="IPR000064">
    <property type="entry name" value="NLP_P60_dom"/>
</dbReference>
<feature type="signal peptide" evidence="8">
    <location>
        <begin position="1"/>
        <end position="26"/>
    </location>
</feature>
<keyword evidence="4" id="KW-0378">Hydrolase</keyword>
<dbReference type="Gene3D" id="6.10.250.3150">
    <property type="match status" value="1"/>
</dbReference>
<evidence type="ECO:0000256" key="2">
    <source>
        <dbReference type="ARBA" id="ARBA00022670"/>
    </source>
</evidence>
<dbReference type="AlphaFoldDB" id="A0A9D1VY41"/>
<evidence type="ECO:0000256" key="6">
    <source>
        <dbReference type="SAM" id="Coils"/>
    </source>
</evidence>
<feature type="chain" id="PRO_5039023361" evidence="8">
    <location>
        <begin position="27"/>
        <end position="389"/>
    </location>
</feature>
<dbReference type="Pfam" id="PF24568">
    <property type="entry name" value="CC_PcsB"/>
    <property type="match status" value="1"/>
</dbReference>
<evidence type="ECO:0000256" key="7">
    <source>
        <dbReference type="SAM" id="MobiDB-lite"/>
    </source>
</evidence>
<keyword evidence="2" id="KW-0645">Protease</keyword>
<evidence type="ECO:0000313" key="10">
    <source>
        <dbReference type="EMBL" id="HIX48993.1"/>
    </source>
</evidence>
<dbReference type="InterPro" id="IPR051202">
    <property type="entry name" value="Peptidase_C40"/>
</dbReference>
<evidence type="ECO:0000256" key="3">
    <source>
        <dbReference type="ARBA" id="ARBA00022729"/>
    </source>
</evidence>
<dbReference type="EMBL" id="DXFA01000143">
    <property type="protein sequence ID" value="HIX48993.1"/>
    <property type="molecule type" value="Genomic_DNA"/>
</dbReference>
<dbReference type="Proteomes" id="UP000824243">
    <property type="component" value="Unassembled WGS sequence"/>
</dbReference>
<sequence length="389" mass="41336">MKFKKIQSLFLAAALVCSMCVSPVYADPSQSDLEGQKEDAQNELTDLQTELNTLITKASELETELINTGQEITQAETDLEAAEAKKEEQYEAMKLRIKYMYESGSGTATMEKVLTSGSISDMLSQAEYSQKVHEYDRTQLQAYADTITEIEDLQSTLETEMKNLKETEAEYESQQAVLTETISSKKDEISNLDEMIQEAARKAEEQRKAAEAAAAEKDKTQNNTGTSAGAGSGGTASGGAASGGTTSGGASSGGTSSGGGTTSGGNTGNSGGSPGYTEPSYDTVTGNAVVDRAYEWLGKAEYSMGACSPGLFDCSGFVAYCLTGQYQRLGNTFTFLGWPQVSNPQPGDVCVNTQHCGIYIGNGQMIHCADYGIGVIIGPVQSGMIYVRY</sequence>
<keyword evidence="6" id="KW-0175">Coiled coil</keyword>
<dbReference type="Pfam" id="PF00877">
    <property type="entry name" value="NLPC_P60"/>
    <property type="match status" value="1"/>
</dbReference>
<organism evidence="10 11">
    <name type="scientific">Candidatus Mediterraneibacter caccavium</name>
    <dbReference type="NCBI Taxonomy" id="2838661"/>
    <lineage>
        <taxon>Bacteria</taxon>
        <taxon>Bacillati</taxon>
        <taxon>Bacillota</taxon>
        <taxon>Clostridia</taxon>
        <taxon>Lachnospirales</taxon>
        <taxon>Lachnospiraceae</taxon>
        <taxon>Mediterraneibacter</taxon>
    </lineage>
</organism>
<dbReference type="InterPro" id="IPR038765">
    <property type="entry name" value="Papain-like_cys_pep_sf"/>
</dbReference>
<gene>
    <name evidence="10" type="ORF">H9981_08310</name>
</gene>
<feature type="region of interest" description="Disordered" evidence="7">
    <location>
        <begin position="200"/>
        <end position="281"/>
    </location>
</feature>
<feature type="domain" description="NlpC/P60" evidence="9">
    <location>
        <begin position="283"/>
        <end position="389"/>
    </location>
</feature>
<evidence type="ECO:0000313" key="11">
    <source>
        <dbReference type="Proteomes" id="UP000824243"/>
    </source>
</evidence>
<feature type="compositionally biased region" description="Basic and acidic residues" evidence="7">
    <location>
        <begin position="200"/>
        <end position="220"/>
    </location>
</feature>
<keyword evidence="3 8" id="KW-0732">Signal</keyword>
<evidence type="ECO:0000256" key="4">
    <source>
        <dbReference type="ARBA" id="ARBA00022801"/>
    </source>
</evidence>
<dbReference type="InterPro" id="IPR057309">
    <property type="entry name" value="PcsB_CC"/>
</dbReference>
<comment type="caution">
    <text evidence="10">The sequence shown here is derived from an EMBL/GenBank/DDBJ whole genome shotgun (WGS) entry which is preliminary data.</text>
</comment>
<keyword evidence="5" id="KW-0788">Thiol protease</keyword>
<evidence type="ECO:0000256" key="8">
    <source>
        <dbReference type="SAM" id="SignalP"/>
    </source>
</evidence>
<evidence type="ECO:0000256" key="5">
    <source>
        <dbReference type="ARBA" id="ARBA00022807"/>
    </source>
</evidence>
<dbReference type="SUPFAM" id="SSF54001">
    <property type="entry name" value="Cysteine proteinases"/>
    <property type="match status" value="1"/>
</dbReference>
<dbReference type="GO" id="GO:0008234">
    <property type="term" value="F:cysteine-type peptidase activity"/>
    <property type="evidence" value="ECO:0007669"/>
    <property type="project" value="UniProtKB-KW"/>
</dbReference>
<dbReference type="GO" id="GO:0006508">
    <property type="term" value="P:proteolysis"/>
    <property type="evidence" value="ECO:0007669"/>
    <property type="project" value="UniProtKB-KW"/>
</dbReference>
<dbReference type="PROSITE" id="PS51935">
    <property type="entry name" value="NLPC_P60"/>
    <property type="match status" value="1"/>
</dbReference>
<feature type="coiled-coil region" evidence="6">
    <location>
        <begin position="30"/>
        <end position="92"/>
    </location>
</feature>
<proteinExistence type="inferred from homology"/>
<dbReference type="Gene3D" id="3.90.1720.10">
    <property type="entry name" value="endopeptidase domain like (from Nostoc punctiforme)"/>
    <property type="match status" value="1"/>
</dbReference>